<dbReference type="WBParaSite" id="L893_g6222.t1">
    <property type="protein sequence ID" value="L893_g6222.t1"/>
    <property type="gene ID" value="L893_g6222"/>
</dbReference>
<evidence type="ECO:0000313" key="3">
    <source>
        <dbReference type="WBParaSite" id="L893_g6222.t1"/>
    </source>
</evidence>
<feature type="compositionally biased region" description="Basic and acidic residues" evidence="1">
    <location>
        <begin position="73"/>
        <end position="86"/>
    </location>
</feature>
<evidence type="ECO:0000256" key="1">
    <source>
        <dbReference type="SAM" id="MobiDB-lite"/>
    </source>
</evidence>
<sequence length="86" mass="9689">MKELQSFTKSTATKSAYQPPPAPPRDQEKDRQRAQQAFAAFCQRDKKPSEVEDEDPTSSTLPAQSEEQQATVQKEKKPVDQPKPES</sequence>
<reference evidence="3" key="1">
    <citation type="submission" date="2016-11" db="UniProtKB">
        <authorList>
            <consortium name="WormBaseParasite"/>
        </authorList>
    </citation>
    <scope>IDENTIFICATION</scope>
</reference>
<feature type="compositionally biased region" description="Polar residues" evidence="1">
    <location>
        <begin position="1"/>
        <end position="16"/>
    </location>
</feature>
<evidence type="ECO:0000313" key="2">
    <source>
        <dbReference type="Proteomes" id="UP000095287"/>
    </source>
</evidence>
<keyword evidence="2" id="KW-1185">Reference proteome</keyword>
<proteinExistence type="predicted"/>
<feature type="region of interest" description="Disordered" evidence="1">
    <location>
        <begin position="1"/>
        <end position="86"/>
    </location>
</feature>
<organism evidence="2 3">
    <name type="scientific">Steinernema glaseri</name>
    <dbReference type="NCBI Taxonomy" id="37863"/>
    <lineage>
        <taxon>Eukaryota</taxon>
        <taxon>Metazoa</taxon>
        <taxon>Ecdysozoa</taxon>
        <taxon>Nematoda</taxon>
        <taxon>Chromadorea</taxon>
        <taxon>Rhabditida</taxon>
        <taxon>Tylenchina</taxon>
        <taxon>Panagrolaimomorpha</taxon>
        <taxon>Strongyloidoidea</taxon>
        <taxon>Steinernematidae</taxon>
        <taxon>Steinernema</taxon>
    </lineage>
</organism>
<accession>A0A1I8AIT1</accession>
<feature type="compositionally biased region" description="Polar residues" evidence="1">
    <location>
        <begin position="57"/>
        <end position="72"/>
    </location>
</feature>
<dbReference type="AlphaFoldDB" id="A0A1I8AIT1"/>
<protein>
    <submittedName>
        <fullName evidence="3">RanBD1 domain-containing protein</fullName>
    </submittedName>
</protein>
<name>A0A1I8AIT1_9BILA</name>
<dbReference type="Proteomes" id="UP000095287">
    <property type="component" value="Unplaced"/>
</dbReference>